<dbReference type="PANTHER" id="PTHR47782">
    <property type="entry name" value="ZN(II)2CYS6 TRANSCRIPTION FACTOR (EUROFUNG)-RELATED"/>
    <property type="match status" value="1"/>
</dbReference>
<gene>
    <name evidence="11" type="ORF">K431DRAFT_291693</name>
</gene>
<dbReference type="AlphaFoldDB" id="A0A9P4QCB0"/>
<name>A0A9P4QCB0_9PEZI</name>
<evidence type="ECO:0000256" key="7">
    <source>
        <dbReference type="ARBA" id="ARBA00023242"/>
    </source>
</evidence>
<evidence type="ECO:0000259" key="10">
    <source>
        <dbReference type="PROSITE" id="PS50048"/>
    </source>
</evidence>
<feature type="region of interest" description="Disordered" evidence="8">
    <location>
        <begin position="704"/>
        <end position="728"/>
    </location>
</feature>
<dbReference type="SMART" id="SM00066">
    <property type="entry name" value="GAL4"/>
    <property type="match status" value="1"/>
</dbReference>
<keyword evidence="2" id="KW-0479">Metal-binding</keyword>
<dbReference type="Pfam" id="PF04082">
    <property type="entry name" value="Fungal_trans"/>
    <property type="match status" value="1"/>
</dbReference>
<dbReference type="PROSITE" id="PS50048">
    <property type="entry name" value="ZN2_CY6_FUNGAL_2"/>
    <property type="match status" value="1"/>
</dbReference>
<dbReference type="InterPro" id="IPR052202">
    <property type="entry name" value="Yeast_MetPath_Reg"/>
</dbReference>
<dbReference type="GO" id="GO:0043565">
    <property type="term" value="F:sequence-specific DNA binding"/>
    <property type="evidence" value="ECO:0007669"/>
    <property type="project" value="TreeGrafter"/>
</dbReference>
<dbReference type="PANTHER" id="PTHR47782:SF12">
    <property type="entry name" value="ZN(II)2CYS6 TRANSCRIPTION FACTOR (EUROFUNG)"/>
    <property type="match status" value="1"/>
</dbReference>
<evidence type="ECO:0000313" key="12">
    <source>
        <dbReference type="Proteomes" id="UP000799441"/>
    </source>
</evidence>
<dbReference type="InterPro" id="IPR007219">
    <property type="entry name" value="XnlR_reg_dom"/>
</dbReference>
<keyword evidence="4" id="KW-0805">Transcription regulation</keyword>
<dbReference type="Proteomes" id="UP000799441">
    <property type="component" value="Unassembled WGS sequence"/>
</dbReference>
<reference evidence="11" key="1">
    <citation type="journal article" date="2020" name="Stud. Mycol.">
        <title>101 Dothideomycetes genomes: a test case for predicting lifestyles and emergence of pathogens.</title>
        <authorList>
            <person name="Haridas S."/>
            <person name="Albert R."/>
            <person name="Binder M."/>
            <person name="Bloem J."/>
            <person name="Labutti K."/>
            <person name="Salamov A."/>
            <person name="Andreopoulos B."/>
            <person name="Baker S."/>
            <person name="Barry K."/>
            <person name="Bills G."/>
            <person name="Bluhm B."/>
            <person name="Cannon C."/>
            <person name="Castanera R."/>
            <person name="Culley D."/>
            <person name="Daum C."/>
            <person name="Ezra D."/>
            <person name="Gonzalez J."/>
            <person name="Henrissat B."/>
            <person name="Kuo A."/>
            <person name="Liang C."/>
            <person name="Lipzen A."/>
            <person name="Lutzoni F."/>
            <person name="Magnuson J."/>
            <person name="Mondo S."/>
            <person name="Nolan M."/>
            <person name="Ohm R."/>
            <person name="Pangilinan J."/>
            <person name="Park H.-J."/>
            <person name="Ramirez L."/>
            <person name="Alfaro M."/>
            <person name="Sun H."/>
            <person name="Tritt A."/>
            <person name="Yoshinaga Y."/>
            <person name="Zwiers L.-H."/>
            <person name="Turgeon B."/>
            <person name="Goodwin S."/>
            <person name="Spatafora J."/>
            <person name="Crous P."/>
            <person name="Grigoriev I."/>
        </authorList>
    </citation>
    <scope>NUCLEOTIDE SEQUENCE</scope>
    <source>
        <strain evidence="11">CBS 116435</strain>
    </source>
</reference>
<keyword evidence="6" id="KW-0804">Transcription</keyword>
<proteinExistence type="predicted"/>
<keyword evidence="9" id="KW-0472">Membrane</keyword>
<protein>
    <recommendedName>
        <fullName evidence="10">Zn(2)-C6 fungal-type domain-containing protein</fullName>
    </recommendedName>
</protein>
<dbReference type="GO" id="GO:0005634">
    <property type="term" value="C:nucleus"/>
    <property type="evidence" value="ECO:0007669"/>
    <property type="project" value="UniProtKB-SubCell"/>
</dbReference>
<dbReference type="GO" id="GO:0000981">
    <property type="term" value="F:DNA-binding transcription factor activity, RNA polymerase II-specific"/>
    <property type="evidence" value="ECO:0007669"/>
    <property type="project" value="InterPro"/>
</dbReference>
<dbReference type="InterPro" id="IPR036864">
    <property type="entry name" value="Zn2-C6_fun-type_DNA-bd_sf"/>
</dbReference>
<dbReference type="GO" id="GO:0045944">
    <property type="term" value="P:positive regulation of transcription by RNA polymerase II"/>
    <property type="evidence" value="ECO:0007669"/>
    <property type="project" value="TreeGrafter"/>
</dbReference>
<evidence type="ECO:0000256" key="2">
    <source>
        <dbReference type="ARBA" id="ARBA00022723"/>
    </source>
</evidence>
<evidence type="ECO:0000256" key="1">
    <source>
        <dbReference type="ARBA" id="ARBA00004123"/>
    </source>
</evidence>
<comment type="subcellular location">
    <subcellularLocation>
        <location evidence="1">Nucleus</location>
    </subcellularLocation>
</comment>
<dbReference type="InterPro" id="IPR001138">
    <property type="entry name" value="Zn2Cys6_DnaBD"/>
</dbReference>
<keyword evidence="5" id="KW-0238">DNA-binding</keyword>
<dbReference type="CDD" id="cd12148">
    <property type="entry name" value="fungal_TF_MHR"/>
    <property type="match status" value="1"/>
</dbReference>
<dbReference type="SMART" id="SM00906">
    <property type="entry name" value="Fungal_trans"/>
    <property type="match status" value="1"/>
</dbReference>
<evidence type="ECO:0000256" key="4">
    <source>
        <dbReference type="ARBA" id="ARBA00023015"/>
    </source>
</evidence>
<keyword evidence="9" id="KW-1133">Transmembrane helix</keyword>
<sequence>MSQSHDSTLDGGGIPTSKRARVGERTMLACINCKHRKLKCDGGSPTCQNCAKNDRECLVEDPATGLARPRNYMQTLETHVARLEALLRQVRPDVAFDHLPVVDLTNDPAQPAQSPEHAFVFPREPVTETHDGFHSPPTLELGDTGVNNLASDVAMLCLSAAGREPHYFGSSSAVSFSHIASQTMRLNAQHNHRDSGLHRSQTKTLHYDSSRVTDLFPSPGLAKTLSSAYFKNIHSQYPFLHRPTFSQWERKCLAGVESGNILDAGHTALFFVLMVYSIALLAHGPHNYETAENLYSAALDHINPVLDMNSIETVQSILCCAVYSVRSPVGASLWQLSGMAIRHCVEFGYHRSTEAYRKLADPLVKEMSKRCFWVAYDLDRVASVTLGRPQAISDFAIDVELPQDVDDERIGQPVPREDMNTTDRPTNMTGAIHVIKLRRIWSKFSTQLYSVNTTRAPESSVLERNTLEELRQELDTWHAATPYSLMQSESKPMSVFASRQWFQLAYDHSILLLYRSCITRSSLFANSDGTPTVDENLVAAAMHECYLKAGEICVLYRQIYQNPGIQFTWGSLLTLFSGGLTYLYCLWQSASIRKQARRTEVINTCMACTTVLVIIAERWELAGPYRDIFETLSEHTISMVCGDASRVTPPVDNRQIQRPAEASSDFVSMSDAWNSALGHTAVPDDSAWLLQEFSQGFSAFGSLDNGGPADQPASMESSSNTYHSDGWV</sequence>
<evidence type="ECO:0000256" key="9">
    <source>
        <dbReference type="SAM" id="Phobius"/>
    </source>
</evidence>
<dbReference type="Gene3D" id="4.10.240.10">
    <property type="entry name" value="Zn(2)-C6 fungal-type DNA-binding domain"/>
    <property type="match status" value="1"/>
</dbReference>
<keyword evidence="3" id="KW-0862">Zinc</keyword>
<feature type="transmembrane region" description="Helical" evidence="9">
    <location>
        <begin position="567"/>
        <end position="587"/>
    </location>
</feature>
<evidence type="ECO:0000256" key="3">
    <source>
        <dbReference type="ARBA" id="ARBA00022833"/>
    </source>
</evidence>
<dbReference type="GO" id="GO:0006351">
    <property type="term" value="P:DNA-templated transcription"/>
    <property type="evidence" value="ECO:0007669"/>
    <property type="project" value="InterPro"/>
</dbReference>
<dbReference type="EMBL" id="MU003771">
    <property type="protein sequence ID" value="KAF2724608.1"/>
    <property type="molecule type" value="Genomic_DNA"/>
</dbReference>
<dbReference type="OrthoDB" id="2399539at2759"/>
<dbReference type="Pfam" id="PF00172">
    <property type="entry name" value="Zn_clus"/>
    <property type="match status" value="1"/>
</dbReference>
<keyword evidence="12" id="KW-1185">Reference proteome</keyword>
<dbReference type="CDD" id="cd14653">
    <property type="entry name" value="ZIP_Gal4p-like"/>
    <property type="match status" value="1"/>
</dbReference>
<evidence type="ECO:0000256" key="8">
    <source>
        <dbReference type="SAM" id="MobiDB-lite"/>
    </source>
</evidence>
<evidence type="ECO:0000256" key="5">
    <source>
        <dbReference type="ARBA" id="ARBA00023125"/>
    </source>
</evidence>
<keyword evidence="7" id="KW-0539">Nucleus</keyword>
<feature type="compositionally biased region" description="Polar residues" evidence="8">
    <location>
        <begin position="714"/>
        <end position="728"/>
    </location>
</feature>
<accession>A0A9P4QCB0</accession>
<dbReference type="GO" id="GO:0008270">
    <property type="term" value="F:zinc ion binding"/>
    <property type="evidence" value="ECO:0007669"/>
    <property type="project" value="InterPro"/>
</dbReference>
<dbReference type="CDD" id="cd00067">
    <property type="entry name" value="GAL4"/>
    <property type="match status" value="1"/>
</dbReference>
<evidence type="ECO:0000256" key="6">
    <source>
        <dbReference type="ARBA" id="ARBA00023163"/>
    </source>
</evidence>
<keyword evidence="9" id="KW-0812">Transmembrane</keyword>
<organism evidence="11 12">
    <name type="scientific">Polychaeton citri CBS 116435</name>
    <dbReference type="NCBI Taxonomy" id="1314669"/>
    <lineage>
        <taxon>Eukaryota</taxon>
        <taxon>Fungi</taxon>
        <taxon>Dikarya</taxon>
        <taxon>Ascomycota</taxon>
        <taxon>Pezizomycotina</taxon>
        <taxon>Dothideomycetes</taxon>
        <taxon>Dothideomycetidae</taxon>
        <taxon>Capnodiales</taxon>
        <taxon>Capnodiaceae</taxon>
        <taxon>Polychaeton</taxon>
    </lineage>
</organism>
<evidence type="ECO:0000313" key="11">
    <source>
        <dbReference type="EMBL" id="KAF2724608.1"/>
    </source>
</evidence>
<comment type="caution">
    <text evidence="11">The sequence shown here is derived from an EMBL/GenBank/DDBJ whole genome shotgun (WGS) entry which is preliminary data.</text>
</comment>
<dbReference type="PROSITE" id="PS00463">
    <property type="entry name" value="ZN2_CY6_FUNGAL_1"/>
    <property type="match status" value="1"/>
</dbReference>
<dbReference type="SUPFAM" id="SSF57701">
    <property type="entry name" value="Zn2/Cys6 DNA-binding domain"/>
    <property type="match status" value="1"/>
</dbReference>
<feature type="domain" description="Zn(2)-C6 fungal-type" evidence="10">
    <location>
        <begin position="29"/>
        <end position="59"/>
    </location>
</feature>